<protein>
    <submittedName>
        <fullName evidence="1">Uncharacterized protein</fullName>
    </submittedName>
</protein>
<comment type="caution">
    <text evidence="1">The sequence shown here is derived from an EMBL/GenBank/DDBJ whole genome shotgun (WGS) entry which is preliminary data.</text>
</comment>
<dbReference type="EMBL" id="JARBDR010000246">
    <property type="protein sequence ID" value="KAJ8317254.1"/>
    <property type="molecule type" value="Genomic_DNA"/>
</dbReference>
<gene>
    <name evidence="1" type="ORF">KUTeg_005158</name>
</gene>
<evidence type="ECO:0000313" key="1">
    <source>
        <dbReference type="EMBL" id="KAJ8317254.1"/>
    </source>
</evidence>
<evidence type="ECO:0000313" key="2">
    <source>
        <dbReference type="Proteomes" id="UP001217089"/>
    </source>
</evidence>
<name>A0ABQ9FJ00_TEGGR</name>
<keyword evidence="2" id="KW-1185">Reference proteome</keyword>
<accession>A0ABQ9FJ00</accession>
<proteinExistence type="predicted"/>
<organism evidence="1 2">
    <name type="scientific">Tegillarca granosa</name>
    <name type="common">Malaysian cockle</name>
    <name type="synonym">Anadara granosa</name>
    <dbReference type="NCBI Taxonomy" id="220873"/>
    <lineage>
        <taxon>Eukaryota</taxon>
        <taxon>Metazoa</taxon>
        <taxon>Spiralia</taxon>
        <taxon>Lophotrochozoa</taxon>
        <taxon>Mollusca</taxon>
        <taxon>Bivalvia</taxon>
        <taxon>Autobranchia</taxon>
        <taxon>Pteriomorphia</taxon>
        <taxon>Arcoida</taxon>
        <taxon>Arcoidea</taxon>
        <taxon>Arcidae</taxon>
        <taxon>Tegillarca</taxon>
    </lineage>
</organism>
<sequence length="59" mass="6968">MHHLVTHDKKVYCKKSILNLSIVLQKLIIGKEIFTCTSSSRVKYTKIKYQKVSLRYLKN</sequence>
<dbReference type="Proteomes" id="UP001217089">
    <property type="component" value="Unassembled WGS sequence"/>
</dbReference>
<reference evidence="1 2" key="1">
    <citation type="submission" date="2022-12" db="EMBL/GenBank/DDBJ databases">
        <title>Chromosome-level genome of Tegillarca granosa.</title>
        <authorList>
            <person name="Kim J."/>
        </authorList>
    </citation>
    <scope>NUCLEOTIDE SEQUENCE [LARGE SCALE GENOMIC DNA]</scope>
    <source>
        <strain evidence="1">Teg-2019</strain>
        <tissue evidence="1">Adductor muscle</tissue>
    </source>
</reference>